<keyword evidence="2" id="KW-1185">Reference proteome</keyword>
<proteinExistence type="predicted"/>
<protein>
    <submittedName>
        <fullName evidence="1">Uncharacterized protein</fullName>
    </submittedName>
</protein>
<dbReference type="HOGENOM" id="CLU_3395160_0_0_9"/>
<dbReference type="Proteomes" id="UP000001544">
    <property type="component" value="Chromosome"/>
</dbReference>
<accession>D3FW52</accession>
<sequence>MSSLLWVFGHLMAIQQTFFSFMRNSFSFFLF</sequence>
<name>D3FW52_ALKPO</name>
<dbReference type="AlphaFoldDB" id="D3FW52"/>
<dbReference type="KEGG" id="bpf:BpOF4_02585"/>
<gene>
    <name evidence="1" type="ordered locus">BpOF4_02585</name>
</gene>
<reference evidence="1 2" key="1">
    <citation type="journal article" date="2011" name="Environ. Microbiol.">
        <title>Genome of alkaliphilic Bacillus pseudofirmus OF4 reveals adaptations that support the ability to grow in an external pH range from 7.5 to 11.4.</title>
        <authorList>
            <person name="Janto B."/>
            <person name="Ahmed A."/>
            <person name="Ito M."/>
            <person name="Liu J."/>
            <person name="Hicks D.B."/>
            <person name="Pagni S."/>
            <person name="Fackelmayer O.J."/>
            <person name="Smith T.A."/>
            <person name="Earl J."/>
            <person name="Elbourne L.D."/>
            <person name="Hassan K."/>
            <person name="Paulsen I.T."/>
            <person name="Kolsto A.B."/>
            <person name="Tourasse N.J."/>
            <person name="Ehrlich G.D."/>
            <person name="Boissy R."/>
            <person name="Ivey D.M."/>
            <person name="Li G."/>
            <person name="Xue Y."/>
            <person name="Ma Y."/>
            <person name="Hu F.Z."/>
            <person name="Krulwich T.A."/>
        </authorList>
    </citation>
    <scope>NUCLEOTIDE SEQUENCE [LARGE SCALE GENOMIC DNA]</scope>
    <source>
        <strain evidence="2">ATCC BAA-2126 / JCM 17055 / OF4</strain>
    </source>
</reference>
<dbReference type="STRING" id="398511.BpOF4_02585"/>
<evidence type="ECO:0000313" key="2">
    <source>
        <dbReference type="Proteomes" id="UP000001544"/>
    </source>
</evidence>
<organism evidence="1 2">
    <name type="scientific">Alkalihalophilus pseudofirmus (strain ATCC BAA-2126 / JCM 17055 / OF4)</name>
    <name type="common">Bacillus pseudofirmus</name>
    <dbReference type="NCBI Taxonomy" id="398511"/>
    <lineage>
        <taxon>Bacteria</taxon>
        <taxon>Bacillati</taxon>
        <taxon>Bacillota</taxon>
        <taxon>Bacilli</taxon>
        <taxon>Bacillales</taxon>
        <taxon>Bacillaceae</taxon>
        <taxon>Alkalihalophilus</taxon>
    </lineage>
</organism>
<dbReference type="EMBL" id="CP001878">
    <property type="protein sequence ID" value="ADC48584.1"/>
    <property type="molecule type" value="Genomic_DNA"/>
</dbReference>
<evidence type="ECO:0000313" key="1">
    <source>
        <dbReference type="EMBL" id="ADC48584.1"/>
    </source>
</evidence>